<keyword evidence="5" id="KW-0808">Transferase</keyword>
<protein>
    <recommendedName>
        <fullName evidence="3">glucose-1-phosphate adenylyltransferase</fullName>
        <ecNumber evidence="3">2.7.7.27</ecNumber>
    </recommendedName>
</protein>
<evidence type="ECO:0000256" key="2">
    <source>
        <dbReference type="ARBA" id="ARBA00010443"/>
    </source>
</evidence>
<comment type="catalytic activity">
    <reaction evidence="1">
        <text>alpha-D-glucose 1-phosphate + ATP + H(+) = ADP-alpha-D-glucose + diphosphate</text>
        <dbReference type="Rhea" id="RHEA:12120"/>
        <dbReference type="ChEBI" id="CHEBI:15378"/>
        <dbReference type="ChEBI" id="CHEBI:30616"/>
        <dbReference type="ChEBI" id="CHEBI:33019"/>
        <dbReference type="ChEBI" id="CHEBI:57498"/>
        <dbReference type="ChEBI" id="CHEBI:58601"/>
        <dbReference type="EC" id="2.7.7.27"/>
    </reaction>
</comment>
<dbReference type="OrthoDB" id="1733332at2759"/>
<dbReference type="InterPro" id="IPR029044">
    <property type="entry name" value="Nucleotide-diphossugar_trans"/>
</dbReference>
<dbReference type="Gene3D" id="2.160.10.10">
    <property type="entry name" value="Hexapeptide repeat proteins"/>
    <property type="match status" value="1"/>
</dbReference>
<reference evidence="11 12" key="1">
    <citation type="journal article" date="2018" name="Sci. Rep.">
        <title>Raphidocelis subcapitata (=Pseudokirchneriella subcapitata) provides an insight into genome evolution and environmental adaptations in the Sphaeropleales.</title>
        <authorList>
            <person name="Suzuki S."/>
            <person name="Yamaguchi H."/>
            <person name="Nakajima N."/>
            <person name="Kawachi M."/>
        </authorList>
    </citation>
    <scope>NUCLEOTIDE SEQUENCE [LARGE SCALE GENOMIC DNA]</scope>
    <source>
        <strain evidence="11 12">NIES-35</strain>
    </source>
</reference>
<dbReference type="EMBL" id="BDRX01000035">
    <property type="protein sequence ID" value="GBF92767.1"/>
    <property type="molecule type" value="Genomic_DNA"/>
</dbReference>
<dbReference type="Gene3D" id="3.90.550.10">
    <property type="entry name" value="Spore Coat Polysaccharide Biosynthesis Protein SpsA, Chain A"/>
    <property type="match status" value="1"/>
</dbReference>
<dbReference type="STRING" id="307507.A0A2V0P6F7"/>
<dbReference type="InterPro" id="IPR005835">
    <property type="entry name" value="NTP_transferase_dom"/>
</dbReference>
<dbReference type="InterPro" id="IPR011004">
    <property type="entry name" value="Trimer_LpxA-like_sf"/>
</dbReference>
<evidence type="ECO:0000259" key="10">
    <source>
        <dbReference type="Pfam" id="PF00483"/>
    </source>
</evidence>
<keyword evidence="4" id="KW-0021">Allosteric enzyme</keyword>
<dbReference type="PANTHER" id="PTHR43523:SF12">
    <property type="entry name" value="GLUCOSE-1-PHOSPHATE ADENYLYLTRANSFERASE LARGE SUBUNIT 1, CHLOROPLASTIC-RELATED"/>
    <property type="match status" value="1"/>
</dbReference>
<dbReference type="GO" id="GO:0005524">
    <property type="term" value="F:ATP binding"/>
    <property type="evidence" value="ECO:0007669"/>
    <property type="project" value="UniProtKB-KW"/>
</dbReference>
<dbReference type="SUPFAM" id="SSF53448">
    <property type="entry name" value="Nucleotide-diphospho-sugar transferases"/>
    <property type="match status" value="1"/>
</dbReference>
<evidence type="ECO:0000256" key="7">
    <source>
        <dbReference type="ARBA" id="ARBA00022741"/>
    </source>
</evidence>
<feature type="compositionally biased region" description="Low complexity" evidence="9">
    <location>
        <begin position="52"/>
        <end position="66"/>
    </location>
</feature>
<dbReference type="EC" id="2.7.7.27" evidence="3"/>
<dbReference type="GO" id="GO:0005978">
    <property type="term" value="P:glycogen biosynthetic process"/>
    <property type="evidence" value="ECO:0007669"/>
    <property type="project" value="InterPro"/>
</dbReference>
<evidence type="ECO:0000256" key="1">
    <source>
        <dbReference type="ARBA" id="ARBA00000956"/>
    </source>
</evidence>
<accession>A0A2V0P6F7</accession>
<dbReference type="Pfam" id="PF25247">
    <property type="entry name" value="LbH_GLGC"/>
    <property type="match status" value="1"/>
</dbReference>
<dbReference type="AlphaFoldDB" id="A0A2V0P6F7"/>
<dbReference type="SUPFAM" id="SSF51161">
    <property type="entry name" value="Trimeric LpxA-like enzymes"/>
    <property type="match status" value="1"/>
</dbReference>
<gene>
    <name evidence="11" type="ORF">Rsub_05386</name>
</gene>
<dbReference type="InterPro" id="IPR005836">
    <property type="entry name" value="ADP_Glu_pyroP_CS"/>
</dbReference>
<evidence type="ECO:0000256" key="8">
    <source>
        <dbReference type="ARBA" id="ARBA00022840"/>
    </source>
</evidence>
<evidence type="ECO:0000256" key="9">
    <source>
        <dbReference type="SAM" id="MobiDB-lite"/>
    </source>
</evidence>
<organism evidence="11 12">
    <name type="scientific">Raphidocelis subcapitata</name>
    <dbReference type="NCBI Taxonomy" id="307507"/>
    <lineage>
        <taxon>Eukaryota</taxon>
        <taxon>Viridiplantae</taxon>
        <taxon>Chlorophyta</taxon>
        <taxon>core chlorophytes</taxon>
        <taxon>Chlorophyceae</taxon>
        <taxon>CS clade</taxon>
        <taxon>Sphaeropleales</taxon>
        <taxon>Selenastraceae</taxon>
        <taxon>Raphidocelis</taxon>
    </lineage>
</organism>
<feature type="compositionally biased region" description="Pro residues" evidence="9">
    <location>
        <begin position="67"/>
        <end position="82"/>
    </location>
</feature>
<dbReference type="CDD" id="cd02508">
    <property type="entry name" value="ADP_Glucose_PP"/>
    <property type="match status" value="1"/>
</dbReference>
<dbReference type="Proteomes" id="UP000247498">
    <property type="component" value="Unassembled WGS sequence"/>
</dbReference>
<dbReference type="PROSITE" id="PS00809">
    <property type="entry name" value="ADP_GLC_PYROPHOSPH_2"/>
    <property type="match status" value="1"/>
</dbReference>
<dbReference type="Pfam" id="PF00483">
    <property type="entry name" value="NTP_transferase"/>
    <property type="match status" value="1"/>
</dbReference>
<dbReference type="PROSITE" id="PS00810">
    <property type="entry name" value="ADP_GLC_PYROPHOSPH_3"/>
    <property type="match status" value="1"/>
</dbReference>
<feature type="domain" description="Nucleotidyl transferase" evidence="10">
    <location>
        <begin position="111"/>
        <end position="391"/>
    </location>
</feature>
<comment type="caution">
    <text evidence="11">The sequence shown here is derived from an EMBL/GenBank/DDBJ whole genome shotgun (WGS) entry which is preliminary data.</text>
</comment>
<comment type="similarity">
    <text evidence="2">Belongs to the bacterial/plant glucose-1-phosphate adenylyltransferase family.</text>
</comment>
<dbReference type="GO" id="GO:0008878">
    <property type="term" value="F:glucose-1-phosphate adenylyltransferase activity"/>
    <property type="evidence" value="ECO:0007669"/>
    <property type="project" value="UniProtKB-EC"/>
</dbReference>
<keyword evidence="7" id="KW-0547">Nucleotide-binding</keyword>
<dbReference type="CDD" id="cd04651">
    <property type="entry name" value="LbH_G1P_AT_C"/>
    <property type="match status" value="1"/>
</dbReference>
<dbReference type="InParanoid" id="A0A2V0P6F7"/>
<sequence>MAGAAGRMPPLGRTLGQSQHRGSSRPPSTPTPRPFSAAYVTTARRPAPPLLPQQQPADARPRLQQPQPQPLPQPQRAPPTAAPAPAAAPAAAAAPSPAARPPFKSSSEVVVMILGGGPGSELRPLTETRAEPAMPFAGLYRLIDVPLSNCINSGLYHVYVLAQFNSTSLNRHLARAYAFVNGNLFTSSHDGFVECLNATQRPGHVTADAWFAGTADAVRHYTEYLSSEKHAAAEDVLVLSGDQIYHMDFGALIDYHRAAGADVTVASTPADEDHAEHLGILKVDERMNVEWFEEKPPTATLHTMSMDTHCYGLCTVDAEERPYVASMGIYVFKKQVLLDLLERDFPAAADFSRDILPAIIGHRSVVAYPHTSYWEDVGTLKNYYRSHMALARGTLRLQLFDKAHPIYTEPRTLPPTKMTGSTIEDCLVGDGCRVQGSVLRGCVLGPCTYVDAGCDLQDSILFGCDEFELAAERTAELAAGEVPLGVGAGSVVRRAIIDKNVRIGRGVRLVNARGLKEAREGDGLPKGVEIRGGILVVKRNAVIPDGTMV</sequence>
<keyword evidence="8" id="KW-0067">ATP-binding</keyword>
<evidence type="ECO:0000256" key="6">
    <source>
        <dbReference type="ARBA" id="ARBA00022695"/>
    </source>
</evidence>
<evidence type="ECO:0000256" key="3">
    <source>
        <dbReference type="ARBA" id="ARBA00012460"/>
    </source>
</evidence>
<evidence type="ECO:0000256" key="4">
    <source>
        <dbReference type="ARBA" id="ARBA00022533"/>
    </source>
</evidence>
<evidence type="ECO:0000313" key="12">
    <source>
        <dbReference type="Proteomes" id="UP000247498"/>
    </source>
</evidence>
<name>A0A2V0P6F7_9CHLO</name>
<keyword evidence="6" id="KW-0548">Nucleotidyltransferase</keyword>
<evidence type="ECO:0000256" key="5">
    <source>
        <dbReference type="ARBA" id="ARBA00022679"/>
    </source>
</evidence>
<feature type="compositionally biased region" description="Low complexity" evidence="9">
    <location>
        <begin position="83"/>
        <end position="97"/>
    </location>
</feature>
<proteinExistence type="inferred from homology"/>
<evidence type="ECO:0000313" key="11">
    <source>
        <dbReference type="EMBL" id="GBF92767.1"/>
    </source>
</evidence>
<dbReference type="PANTHER" id="PTHR43523">
    <property type="entry name" value="GLUCOSE-1-PHOSPHATE ADENYLYLTRANSFERASE-RELATED"/>
    <property type="match status" value="1"/>
</dbReference>
<dbReference type="InterPro" id="IPR011831">
    <property type="entry name" value="ADP-Glc_PPase"/>
</dbReference>
<feature type="region of interest" description="Disordered" evidence="9">
    <location>
        <begin position="1"/>
        <end position="103"/>
    </location>
</feature>
<keyword evidence="12" id="KW-1185">Reference proteome</keyword>